<dbReference type="PROSITE" id="PS50234">
    <property type="entry name" value="VWFA"/>
    <property type="match status" value="1"/>
</dbReference>
<proteinExistence type="predicted"/>
<dbReference type="Gene3D" id="3.40.50.410">
    <property type="entry name" value="von Willebrand factor, type A domain"/>
    <property type="match status" value="1"/>
</dbReference>
<dbReference type="Pfam" id="PF13809">
    <property type="entry name" value="Tubulin_2"/>
    <property type="match status" value="1"/>
</dbReference>
<keyword evidence="1" id="KW-1133">Transmembrane helix</keyword>
<dbReference type="PANTHER" id="PTHR22588:SF3">
    <property type="entry name" value="VWFA DOMAIN-CONTAINING PROTEIN"/>
    <property type="match status" value="1"/>
</dbReference>
<dbReference type="RefSeq" id="WP_103919639.1">
    <property type="nucleotide sequence ID" value="NZ_FMSV02000377.1"/>
</dbReference>
<evidence type="ECO:0000313" key="4">
    <source>
        <dbReference type="Proteomes" id="UP000236724"/>
    </source>
</evidence>
<protein>
    <submittedName>
        <fullName evidence="3">von Willebrand factor type A domain protein</fullName>
    </submittedName>
</protein>
<dbReference type="Proteomes" id="UP000236724">
    <property type="component" value="Unassembled WGS sequence"/>
</dbReference>
<dbReference type="CDD" id="cd01450">
    <property type="entry name" value="vWFA_subfamily_ECM"/>
    <property type="match status" value="1"/>
</dbReference>
<feature type="transmembrane region" description="Helical" evidence="1">
    <location>
        <begin position="342"/>
        <end position="366"/>
    </location>
</feature>
<reference evidence="3 4" key="1">
    <citation type="submission" date="2016-10" db="EMBL/GenBank/DDBJ databases">
        <authorList>
            <person name="de Groot N.N."/>
        </authorList>
    </citation>
    <scope>NUCLEOTIDE SEQUENCE [LARGE SCALE GENOMIC DNA]</scope>
    <source>
        <strain evidence="3">MBHS1</strain>
    </source>
</reference>
<dbReference type="AlphaFoldDB" id="A0A1H6F6J1"/>
<dbReference type="InterPro" id="IPR036465">
    <property type="entry name" value="vWFA_dom_sf"/>
</dbReference>
<name>A0A1H6F6J1_9GAMM</name>
<evidence type="ECO:0000313" key="3">
    <source>
        <dbReference type="EMBL" id="SEH05752.1"/>
    </source>
</evidence>
<feature type="transmembrane region" description="Helical" evidence="1">
    <location>
        <begin position="6"/>
        <end position="30"/>
    </location>
</feature>
<feature type="domain" description="VWFA" evidence="2">
    <location>
        <begin position="78"/>
        <end position="249"/>
    </location>
</feature>
<dbReference type="InterPro" id="IPR002035">
    <property type="entry name" value="VWF_A"/>
</dbReference>
<dbReference type="InterPro" id="IPR052229">
    <property type="entry name" value="Collagen-VI/PIF"/>
</dbReference>
<organism evidence="3 4">
    <name type="scientific">Candidatus Venteria ishoeyi</name>
    <dbReference type="NCBI Taxonomy" id="1899563"/>
    <lineage>
        <taxon>Bacteria</taxon>
        <taxon>Pseudomonadati</taxon>
        <taxon>Pseudomonadota</taxon>
        <taxon>Gammaproteobacteria</taxon>
        <taxon>Thiotrichales</taxon>
        <taxon>Thiotrichaceae</taxon>
        <taxon>Venteria</taxon>
    </lineage>
</organism>
<sequence length="1229" mass="137793">MSFPTFLKGFLILLLMPVLVIGGFAAYTYLSNAQPPSGLMRCDIEPQIVFTGDPVSYKVSFLGDKARPAEMRAPPPLDIIFAVDTSGSMHSSLPDMVSAARTVADELVASNPSGHIRFALSQFHDSSEIKLEWNTDPAVLHSGLSSLDRRSGNSGTVQAFEVINHLVGGMRNESTKVLVLYTDGHIGINESIINTAESLRSKGVHVFSISPPGYNTEGMSLITGYPSRVLHPTGVNDLIKRFRMVADEVMGLYGDRATLFHNVDRDNFIPSLPNDSEWQVDALGYMQLNIGYLPYKLVNYTPKTLIPQHIGQWKVALNPPEARFIDMANKAQSIACDRRPSLLVISWWLLILVYLPALLWLLHYLLNRRPALELPEYAPPPIHTLPPPSPLPLPSSSTLTRKPVVPTLFVGLGGTGRQTLLAIQEQLRASHLEASDLPYRFLWIDIDAHEKEKNILFQGWPELTVKEAVAPKEIRQTSVYLEDYLPPMLKAVPAHLQWFQPIKLRDTAADRKDLSRGGQGQRILARFALFKWLETDNLLNILQNEHKALLNLASIDNTRQIILFADRTGGVGSAWTVDIARLFRRIGQIGKPQFTPEIIAVLGDDQGRVNEYEQSNLQALTREMETACLAGSFPQHVCYRPGHDLLDTVDNQAPFNYVFAFNDCDRVSMIQQCADFGAVLVERYPRYTLFKHPVNRGQIMETQVRGIHVLPDLDYQLVKREILLRILGTDVLLDLETVAEHLAIKSISEEHASKLLSQWNSNEPPGTPWQFLLLAVTGIAGDTQFFDRMNEVESPNSIWFQQAFSASLNRLLRGKRIDGRWERTCMPGEAVATLRLFAQRLEQQLKSLAPPNSEIYEMLQDIIRLARNSADSLQAWMKTFIPLCEEIVKEQEIWLQQCDMEKIIATHTIIQLPGDKQRISQWSEQALRQWVGSEDVISALCERVYFNTRLDNDELTVTFAVQVDTPQEFSSAQDALSALQVHADAVAHSVPVLKVEGTLANLHEQGEEKQLQTLSGSLVNSQEKAEQVIMVTPSPVDSDDEIILQDFCRTIANPPGQATASNCYGDDYSALRRLQLRTENLPLFQEQSELPFVQAAEQAAEQVRKRAMQTFELELPIFPTALRIALAHSEPFQSFAKAYKAGHIVRQPDTAGMEQWLLSDQNKFLTFGKANGLADAAANYVYLVKKPASSFVQVDPAGDFSEFDNWLDSGAPPHIEDVFVLIAMRVFED</sequence>
<evidence type="ECO:0000259" key="2">
    <source>
        <dbReference type="PROSITE" id="PS50234"/>
    </source>
</evidence>
<dbReference type="SUPFAM" id="SSF53300">
    <property type="entry name" value="vWA-like"/>
    <property type="match status" value="1"/>
</dbReference>
<keyword evidence="1" id="KW-0812">Transmembrane</keyword>
<dbReference type="Pfam" id="PF00092">
    <property type="entry name" value="VWA"/>
    <property type="match status" value="1"/>
</dbReference>
<keyword evidence="1" id="KW-0472">Membrane</keyword>
<dbReference type="EMBL" id="FMSV02000377">
    <property type="protein sequence ID" value="SEH05752.1"/>
    <property type="molecule type" value="Genomic_DNA"/>
</dbReference>
<accession>A0A1H6F6J1</accession>
<dbReference type="PANTHER" id="PTHR22588">
    <property type="entry name" value="VWFA DOMAIN-CONTAINING PROTEIN"/>
    <property type="match status" value="1"/>
</dbReference>
<evidence type="ECO:0000256" key="1">
    <source>
        <dbReference type="SAM" id="Phobius"/>
    </source>
</evidence>
<keyword evidence="4" id="KW-1185">Reference proteome</keyword>
<gene>
    <name evidence="3" type="ORF">MBHS_01607</name>
</gene>
<dbReference type="SMART" id="SM00327">
    <property type="entry name" value="VWA"/>
    <property type="match status" value="1"/>
</dbReference>
<dbReference type="OrthoDB" id="9805121at2"/>
<dbReference type="InterPro" id="IPR025904">
    <property type="entry name" value="Tubulin-like"/>
</dbReference>